<gene>
    <name evidence="3" type="ORF">AERYTH_09710</name>
</gene>
<evidence type="ECO:0000259" key="2">
    <source>
        <dbReference type="Pfam" id="PF01321"/>
    </source>
</evidence>
<dbReference type="InterPro" id="IPR000587">
    <property type="entry name" value="Creatinase_N"/>
</dbReference>
<evidence type="ECO:0000259" key="1">
    <source>
        <dbReference type="Pfam" id="PF00557"/>
    </source>
</evidence>
<dbReference type="Gene3D" id="3.90.230.10">
    <property type="entry name" value="Creatinase/methionine aminopeptidase superfamily"/>
    <property type="match status" value="1"/>
</dbReference>
<sequence>MQRRRERVGASLADAGRAGLVVTTLVNVRYLTGFTGSNGALVLRADGSGLFLTDGRYRDQAAAEVPGLEHTITRDLLGVAGPRLADVGGAWAVETHTLSVDAHATLGDAAPGVDLVAADRVVERARETKDDVEVAALREACRVSAAALESLWAGPLVGRTERDVARDLEWRMLELGAEAVAFETILASGPNTAVPHHHPTDRVLQPGDLLKTDFGARVAGYHADCTRTVVLGTADAWQREVHAAVRASQAAGVDALREGRPVAEVDAVARGVLEEAGWLEHFTTGLGHGVGLQIHEDPFIAAAHVGTLERRTVLTMEPGIYVPGRGGVRIEDTVLVTPAATGTPEVLTDLTTELLEIA</sequence>
<dbReference type="AlphaFoldDB" id="A0A0U4CW55"/>
<dbReference type="KEGG" id="aer:AERYTH_09710"/>
<feature type="domain" description="Peptidase M24" evidence="1">
    <location>
        <begin position="136"/>
        <end position="338"/>
    </location>
</feature>
<dbReference type="Pfam" id="PF00557">
    <property type="entry name" value="Peptidase_M24"/>
    <property type="match status" value="1"/>
</dbReference>
<dbReference type="InterPro" id="IPR036005">
    <property type="entry name" value="Creatinase/aminopeptidase-like"/>
</dbReference>
<dbReference type="EMBL" id="CP011502">
    <property type="protein sequence ID" value="ALX04957.1"/>
    <property type="molecule type" value="Genomic_DNA"/>
</dbReference>
<dbReference type="InterPro" id="IPR000994">
    <property type="entry name" value="Pept_M24"/>
</dbReference>
<dbReference type="STRING" id="2041.AERYTH_09710"/>
<dbReference type="SUPFAM" id="SSF55920">
    <property type="entry name" value="Creatinase/aminopeptidase"/>
    <property type="match status" value="1"/>
</dbReference>
<feature type="domain" description="Creatinase N-terminal" evidence="2">
    <location>
        <begin position="4"/>
        <end position="127"/>
    </location>
</feature>
<dbReference type="Pfam" id="PF01321">
    <property type="entry name" value="Creatinase_N"/>
    <property type="match status" value="1"/>
</dbReference>
<accession>A0A0U4CW55</accession>
<dbReference type="PANTHER" id="PTHR46112">
    <property type="entry name" value="AMINOPEPTIDASE"/>
    <property type="match status" value="1"/>
</dbReference>
<dbReference type="SUPFAM" id="SSF53092">
    <property type="entry name" value="Creatinase/prolidase N-terminal domain"/>
    <property type="match status" value="1"/>
</dbReference>
<reference evidence="3 4" key="1">
    <citation type="journal article" date="1991" name="Int. J. Syst. Bacteriol.">
        <title>Description of the erythromycin-producing bacterium Arthrobacter sp. strain NRRL B-3381 as Aeromicrobium erythreum gen. nov., sp. nov.</title>
        <authorList>
            <person name="Miller E.S."/>
            <person name="Woese C.R."/>
            <person name="Brenner S."/>
        </authorList>
    </citation>
    <scope>NUCLEOTIDE SEQUENCE [LARGE SCALE GENOMIC DNA]</scope>
    <source>
        <strain evidence="3 4">AR18</strain>
    </source>
</reference>
<evidence type="ECO:0000313" key="4">
    <source>
        <dbReference type="Proteomes" id="UP000067689"/>
    </source>
</evidence>
<name>A0A0U4CW55_9ACTN</name>
<protein>
    <submittedName>
        <fullName evidence="3">X-Pro dipeptidase</fullName>
    </submittedName>
</protein>
<dbReference type="Proteomes" id="UP000067689">
    <property type="component" value="Chromosome"/>
</dbReference>
<organism evidence="3 4">
    <name type="scientific">Aeromicrobium erythreum</name>
    <dbReference type="NCBI Taxonomy" id="2041"/>
    <lineage>
        <taxon>Bacteria</taxon>
        <taxon>Bacillati</taxon>
        <taxon>Actinomycetota</taxon>
        <taxon>Actinomycetes</taxon>
        <taxon>Propionibacteriales</taxon>
        <taxon>Nocardioidaceae</taxon>
        <taxon>Aeromicrobium</taxon>
    </lineage>
</organism>
<dbReference type="CDD" id="cd01092">
    <property type="entry name" value="APP-like"/>
    <property type="match status" value="1"/>
</dbReference>
<dbReference type="InterPro" id="IPR050659">
    <property type="entry name" value="Peptidase_M24B"/>
</dbReference>
<dbReference type="InterPro" id="IPR029149">
    <property type="entry name" value="Creatin/AminoP/Spt16_N"/>
</dbReference>
<dbReference type="PANTHER" id="PTHR46112:SF8">
    <property type="entry name" value="CYTOPLASMIC PEPTIDASE PEPQ-RELATED"/>
    <property type="match status" value="1"/>
</dbReference>
<proteinExistence type="predicted"/>
<dbReference type="Gene3D" id="3.40.350.10">
    <property type="entry name" value="Creatinase/prolidase N-terminal domain"/>
    <property type="match status" value="1"/>
</dbReference>
<evidence type="ECO:0000313" key="3">
    <source>
        <dbReference type="EMBL" id="ALX04957.1"/>
    </source>
</evidence>
<keyword evidence="4" id="KW-1185">Reference proteome</keyword>
<dbReference type="PATRIC" id="fig|2041.4.peg.2030"/>